<keyword evidence="3" id="KW-1003">Cell membrane</keyword>
<dbReference type="PROSITE" id="PS50263">
    <property type="entry name" value="CN_HYDROLASE"/>
    <property type="match status" value="1"/>
</dbReference>
<dbReference type="InterPro" id="IPR003010">
    <property type="entry name" value="C-N_Hydrolase"/>
</dbReference>
<feature type="domain" description="CN hydrolase" evidence="10">
    <location>
        <begin position="229"/>
        <end position="460"/>
    </location>
</feature>
<dbReference type="Pfam" id="PF20154">
    <property type="entry name" value="LNT_N"/>
    <property type="match status" value="1"/>
</dbReference>
<evidence type="ECO:0000256" key="9">
    <source>
        <dbReference type="SAM" id="Phobius"/>
    </source>
</evidence>
<dbReference type="EMBL" id="JAIMJA010000009">
    <property type="protein sequence ID" value="MCE2595232.1"/>
    <property type="molecule type" value="Genomic_DNA"/>
</dbReference>
<reference evidence="11 12" key="1">
    <citation type="journal article" date="2022" name="Environ. Microbiol. Rep.">
        <title>Eco-phylogenetic analyses reveal divergent evolution of vitamin B12 metabolism in the marine bacterial family 'Psychromonadaceae'.</title>
        <authorList>
            <person name="Jin X."/>
            <person name="Yang Y."/>
            <person name="Cao H."/>
            <person name="Gao B."/>
            <person name="Zhao Z."/>
        </authorList>
    </citation>
    <scope>NUCLEOTIDE SEQUENCE [LARGE SCALE GENOMIC DNA]</scope>
    <source>
        <strain evidence="11 12">MKS20</strain>
    </source>
</reference>
<dbReference type="InterPro" id="IPR004563">
    <property type="entry name" value="Apolipo_AcylTrfase"/>
</dbReference>
<keyword evidence="6 9" id="KW-1133">Transmembrane helix</keyword>
<evidence type="ECO:0000256" key="7">
    <source>
        <dbReference type="ARBA" id="ARBA00023136"/>
    </source>
</evidence>
<gene>
    <name evidence="11" type="ORF">K6Y31_10440</name>
</gene>
<keyword evidence="5 9" id="KW-0812">Transmembrane</keyword>
<organism evidence="11 12">
    <name type="scientific">Motilimonas cestriensis</name>
    <dbReference type="NCBI Taxonomy" id="2742685"/>
    <lineage>
        <taxon>Bacteria</taxon>
        <taxon>Pseudomonadati</taxon>
        <taxon>Pseudomonadota</taxon>
        <taxon>Gammaproteobacteria</taxon>
        <taxon>Alteromonadales</taxon>
        <taxon>Alteromonadales genera incertae sedis</taxon>
        <taxon>Motilimonas</taxon>
    </lineage>
</organism>
<keyword evidence="7 9" id="KW-0472">Membrane</keyword>
<feature type="transmembrane region" description="Helical" evidence="9">
    <location>
        <begin position="109"/>
        <end position="130"/>
    </location>
</feature>
<dbReference type="PANTHER" id="PTHR38686">
    <property type="entry name" value="APOLIPOPROTEIN N-ACYLTRANSFERASE"/>
    <property type="match status" value="1"/>
</dbReference>
<proteinExistence type="inferred from homology"/>
<evidence type="ECO:0000256" key="1">
    <source>
        <dbReference type="ARBA" id="ARBA00004651"/>
    </source>
</evidence>
<dbReference type="InterPro" id="IPR036526">
    <property type="entry name" value="C-N_Hydrolase_sf"/>
</dbReference>
<dbReference type="Proteomes" id="UP001201273">
    <property type="component" value="Unassembled WGS sequence"/>
</dbReference>
<dbReference type="Gene3D" id="3.60.110.10">
    <property type="entry name" value="Carbon-nitrogen hydrolase"/>
    <property type="match status" value="1"/>
</dbReference>
<dbReference type="SUPFAM" id="SSF56317">
    <property type="entry name" value="Carbon-nitrogen hydrolase"/>
    <property type="match status" value="1"/>
</dbReference>
<evidence type="ECO:0000256" key="2">
    <source>
        <dbReference type="ARBA" id="ARBA00010065"/>
    </source>
</evidence>
<protein>
    <recommendedName>
        <fullName evidence="10">CN hydrolase domain-containing protein</fullName>
    </recommendedName>
</protein>
<evidence type="ECO:0000259" key="10">
    <source>
        <dbReference type="PROSITE" id="PS50263"/>
    </source>
</evidence>
<dbReference type="InterPro" id="IPR045378">
    <property type="entry name" value="LNT_N"/>
</dbReference>
<feature type="transmembrane region" description="Helical" evidence="9">
    <location>
        <begin position="78"/>
        <end position="97"/>
    </location>
</feature>
<keyword evidence="4" id="KW-0808">Transferase</keyword>
<evidence type="ECO:0000313" key="12">
    <source>
        <dbReference type="Proteomes" id="UP001201273"/>
    </source>
</evidence>
<feature type="transmembrane region" description="Helical" evidence="9">
    <location>
        <begin position="185"/>
        <end position="204"/>
    </location>
</feature>
<accession>A0ABS8WAB6</accession>
<evidence type="ECO:0000256" key="8">
    <source>
        <dbReference type="ARBA" id="ARBA00023315"/>
    </source>
</evidence>
<comment type="caution">
    <text evidence="11">The sequence shown here is derived from an EMBL/GenBank/DDBJ whole genome shotgun (WGS) entry which is preliminary data.</text>
</comment>
<keyword evidence="12" id="KW-1185">Reference proteome</keyword>
<dbReference type="PANTHER" id="PTHR38686:SF1">
    <property type="entry name" value="APOLIPOPROTEIN N-ACYLTRANSFERASE"/>
    <property type="match status" value="1"/>
</dbReference>
<keyword evidence="8" id="KW-0012">Acyltransferase</keyword>
<feature type="transmembrane region" description="Helical" evidence="9">
    <location>
        <begin position="150"/>
        <end position="173"/>
    </location>
</feature>
<dbReference type="Pfam" id="PF00795">
    <property type="entry name" value="CN_hydrolase"/>
    <property type="match status" value="1"/>
</dbReference>
<dbReference type="RefSeq" id="WP_233052726.1">
    <property type="nucleotide sequence ID" value="NZ_JAIMJA010000009.1"/>
</dbReference>
<feature type="transmembrane region" description="Helical" evidence="9">
    <location>
        <begin position="30"/>
        <end position="47"/>
    </location>
</feature>
<comment type="similarity">
    <text evidence="2">Belongs to the CN hydrolase family. Apolipoprotein N-acyltransferase subfamily.</text>
</comment>
<feature type="transmembrane region" description="Helical" evidence="9">
    <location>
        <begin position="7"/>
        <end position="24"/>
    </location>
</feature>
<evidence type="ECO:0000256" key="3">
    <source>
        <dbReference type="ARBA" id="ARBA00022475"/>
    </source>
</evidence>
<comment type="subcellular location">
    <subcellularLocation>
        <location evidence="1">Cell membrane</location>
        <topology evidence="1">Multi-pass membrane protein</topology>
    </subcellularLocation>
</comment>
<feature type="transmembrane region" description="Helical" evidence="9">
    <location>
        <begin position="471"/>
        <end position="487"/>
    </location>
</feature>
<evidence type="ECO:0000256" key="5">
    <source>
        <dbReference type="ARBA" id="ARBA00022692"/>
    </source>
</evidence>
<evidence type="ECO:0000313" key="11">
    <source>
        <dbReference type="EMBL" id="MCE2595232.1"/>
    </source>
</evidence>
<evidence type="ECO:0000256" key="6">
    <source>
        <dbReference type="ARBA" id="ARBA00022989"/>
    </source>
</evidence>
<sequence>MTPVFSRTFSILIAATSGLLMGLSMPGHNVGYLAWFALVPVLLLIHARADVKPFRLLLPTTIIWSWLAHGWFQDLFGTIIGSLLMIGVGFFFARVIHWGIVLSRHCRPALSLFALPLAWCSVEFLRYVLPYLEDIWFVLIAKSQWQQTDLLQILSITGFVGVSFLVVLSNTAITQLILTIWQRKAIHKPAIAYLILIAGLAYWGQQQIPANLPATVNIAATVDLTNQDPTIQALALKPMDGEGYWADTQAMSQAIFDVNAALTKTLKQPSNFIVWPENEMATIDNTVIVSQLQALARQQNSYLVADLVWREGDDQYDTAVMFDPKGNEVLRTPKIAITFREKQFGFTPGKAEDMKVVATPFGNVGLGVCFDRHRLWISRALKQHGADIILMPVDDDFKGNKQLPLLHATDSVFRAIENRVTYGLGTTSGVSMVINPYGQITARSHFNQREVIQGTSSIHPDSTFYSRNGDIIAWLMCLVTLAIIIDTRRRFKLRRVD</sequence>
<evidence type="ECO:0000256" key="4">
    <source>
        <dbReference type="ARBA" id="ARBA00022679"/>
    </source>
</evidence>
<name>A0ABS8WAB6_9GAMM</name>